<dbReference type="AlphaFoldDB" id="A0A2H3JAC2"/>
<accession>A0A2H3JAC2</accession>
<reference evidence="2 3" key="1">
    <citation type="journal article" date="2012" name="Science">
        <title>The Paleozoic origin of enzymatic lignin decomposition reconstructed from 31 fungal genomes.</title>
        <authorList>
            <person name="Floudas D."/>
            <person name="Binder M."/>
            <person name="Riley R."/>
            <person name="Barry K."/>
            <person name="Blanchette R.A."/>
            <person name="Henrissat B."/>
            <person name="Martinez A.T."/>
            <person name="Otillar R."/>
            <person name="Spatafora J.W."/>
            <person name="Yadav J.S."/>
            <person name="Aerts A."/>
            <person name="Benoit I."/>
            <person name="Boyd A."/>
            <person name="Carlson A."/>
            <person name="Copeland A."/>
            <person name="Coutinho P.M."/>
            <person name="de Vries R.P."/>
            <person name="Ferreira P."/>
            <person name="Findley K."/>
            <person name="Foster B."/>
            <person name="Gaskell J."/>
            <person name="Glotzer D."/>
            <person name="Gorecki P."/>
            <person name="Heitman J."/>
            <person name="Hesse C."/>
            <person name="Hori C."/>
            <person name="Igarashi K."/>
            <person name="Jurgens J.A."/>
            <person name="Kallen N."/>
            <person name="Kersten P."/>
            <person name="Kohler A."/>
            <person name="Kuees U."/>
            <person name="Kumar T.K.A."/>
            <person name="Kuo A."/>
            <person name="LaButti K."/>
            <person name="Larrondo L.F."/>
            <person name="Lindquist E."/>
            <person name="Ling A."/>
            <person name="Lombard V."/>
            <person name="Lucas S."/>
            <person name="Lundell T."/>
            <person name="Martin R."/>
            <person name="McLaughlin D.J."/>
            <person name="Morgenstern I."/>
            <person name="Morin E."/>
            <person name="Murat C."/>
            <person name="Nagy L.G."/>
            <person name="Nolan M."/>
            <person name="Ohm R.A."/>
            <person name="Patyshakuliyeva A."/>
            <person name="Rokas A."/>
            <person name="Ruiz-Duenas F.J."/>
            <person name="Sabat G."/>
            <person name="Salamov A."/>
            <person name="Samejima M."/>
            <person name="Schmutz J."/>
            <person name="Slot J.C."/>
            <person name="St John F."/>
            <person name="Stenlid J."/>
            <person name="Sun H."/>
            <person name="Sun S."/>
            <person name="Syed K."/>
            <person name="Tsang A."/>
            <person name="Wiebenga A."/>
            <person name="Young D."/>
            <person name="Pisabarro A."/>
            <person name="Eastwood D.C."/>
            <person name="Martin F."/>
            <person name="Cullen D."/>
            <person name="Grigoriev I.V."/>
            <person name="Hibbett D.S."/>
        </authorList>
    </citation>
    <scope>NUCLEOTIDE SEQUENCE [LARGE SCALE GENOMIC DNA]</scope>
    <source>
        <strain evidence="2 3">MD-104</strain>
    </source>
</reference>
<name>A0A2H3JAC2_WOLCO</name>
<feature type="region of interest" description="Disordered" evidence="1">
    <location>
        <begin position="1"/>
        <end position="217"/>
    </location>
</feature>
<feature type="compositionally biased region" description="Polar residues" evidence="1">
    <location>
        <begin position="130"/>
        <end position="147"/>
    </location>
</feature>
<keyword evidence="3" id="KW-1185">Reference proteome</keyword>
<evidence type="ECO:0000256" key="1">
    <source>
        <dbReference type="SAM" id="MobiDB-lite"/>
    </source>
</evidence>
<gene>
    <name evidence="2" type="ORF">WOLCODRAFT_159505</name>
</gene>
<evidence type="ECO:0000313" key="3">
    <source>
        <dbReference type="Proteomes" id="UP000218811"/>
    </source>
</evidence>
<evidence type="ECO:0000313" key="2">
    <source>
        <dbReference type="EMBL" id="PCH36753.1"/>
    </source>
</evidence>
<protein>
    <submittedName>
        <fullName evidence="2">Uncharacterized protein</fullName>
    </submittedName>
</protein>
<feature type="compositionally biased region" description="Polar residues" evidence="1">
    <location>
        <begin position="41"/>
        <end position="50"/>
    </location>
</feature>
<sequence length="217" mass="22891">MGKALRRQGNPPRTKSNSGAAALPNAPPPPPTTPTPASQAKGAQSGNKPATGSRARPKGTHYPGGVPLTKPPAGTGNRHPLRHPKAPSRTVAGTEHQARRQGLPAQVSRHQPPPPDAVTASQAKAAARESPSSEGQKGKANTHQGRSNAHAGVGHPSTQHRAGSGTLRTPLRHRPSRTSNSPARRKTRAHLRYATLEKGRRNPIRLSAHPTRPRPPR</sequence>
<dbReference type="EMBL" id="KB467894">
    <property type="protein sequence ID" value="PCH36753.1"/>
    <property type="molecule type" value="Genomic_DNA"/>
</dbReference>
<organism evidence="2 3">
    <name type="scientific">Wolfiporia cocos (strain MD-104)</name>
    <name type="common">Brown rot fungus</name>
    <dbReference type="NCBI Taxonomy" id="742152"/>
    <lineage>
        <taxon>Eukaryota</taxon>
        <taxon>Fungi</taxon>
        <taxon>Dikarya</taxon>
        <taxon>Basidiomycota</taxon>
        <taxon>Agaricomycotina</taxon>
        <taxon>Agaricomycetes</taxon>
        <taxon>Polyporales</taxon>
        <taxon>Phaeolaceae</taxon>
        <taxon>Wolfiporia</taxon>
    </lineage>
</organism>
<proteinExistence type="predicted"/>
<dbReference type="Proteomes" id="UP000218811">
    <property type="component" value="Unassembled WGS sequence"/>
</dbReference>
<feature type="compositionally biased region" description="Pro residues" evidence="1">
    <location>
        <begin position="25"/>
        <end position="34"/>
    </location>
</feature>